<evidence type="ECO:0000313" key="2">
    <source>
        <dbReference type="Proteomes" id="UP001153076"/>
    </source>
</evidence>
<dbReference type="Proteomes" id="UP001153076">
    <property type="component" value="Unassembled WGS sequence"/>
</dbReference>
<accession>A0A9Q1KGV7</accession>
<comment type="caution">
    <text evidence="1">The sequence shown here is derived from an EMBL/GenBank/DDBJ whole genome shotgun (WGS) entry which is preliminary data.</text>
</comment>
<proteinExistence type="predicted"/>
<dbReference type="AlphaFoldDB" id="A0A9Q1KGV7"/>
<name>A0A9Q1KGV7_9CARY</name>
<sequence>MKASDRWNELCSRQGCCRKQSEPKERVISKNTLVIVMKLIRMFRMKSYNSLLWQKVNLFLEVFKSALLNEKIKEEVQMIVGGKNYLTSQSEILERPCCDPHEGRGHNPAMYLLTGSDKTKTASLGCYTRPDFIFWLVNYSRHADNSDYFLVLDDKDMCKYFLVLVAAFKIGDIQERAVGTRLLYMLKHCN</sequence>
<keyword evidence="2" id="KW-1185">Reference proteome</keyword>
<evidence type="ECO:0000313" key="1">
    <source>
        <dbReference type="EMBL" id="KAJ8443300.1"/>
    </source>
</evidence>
<organism evidence="1 2">
    <name type="scientific">Carnegiea gigantea</name>
    <dbReference type="NCBI Taxonomy" id="171969"/>
    <lineage>
        <taxon>Eukaryota</taxon>
        <taxon>Viridiplantae</taxon>
        <taxon>Streptophyta</taxon>
        <taxon>Embryophyta</taxon>
        <taxon>Tracheophyta</taxon>
        <taxon>Spermatophyta</taxon>
        <taxon>Magnoliopsida</taxon>
        <taxon>eudicotyledons</taxon>
        <taxon>Gunneridae</taxon>
        <taxon>Pentapetalae</taxon>
        <taxon>Caryophyllales</taxon>
        <taxon>Cactineae</taxon>
        <taxon>Cactaceae</taxon>
        <taxon>Cactoideae</taxon>
        <taxon>Echinocereeae</taxon>
        <taxon>Carnegiea</taxon>
    </lineage>
</organism>
<gene>
    <name evidence="1" type="ORF">Cgig2_015778</name>
</gene>
<protein>
    <submittedName>
        <fullName evidence="1">Uncharacterized protein</fullName>
    </submittedName>
</protein>
<reference evidence="1" key="1">
    <citation type="submission" date="2022-04" db="EMBL/GenBank/DDBJ databases">
        <title>Carnegiea gigantea Genome sequencing and assembly v2.</title>
        <authorList>
            <person name="Copetti D."/>
            <person name="Sanderson M.J."/>
            <person name="Burquez A."/>
            <person name="Wojciechowski M.F."/>
        </authorList>
    </citation>
    <scope>NUCLEOTIDE SEQUENCE</scope>
    <source>
        <strain evidence="1">SGP5-SGP5p</strain>
        <tissue evidence="1">Aerial part</tissue>
    </source>
</reference>
<dbReference type="EMBL" id="JAKOGI010000122">
    <property type="protein sequence ID" value="KAJ8443300.1"/>
    <property type="molecule type" value="Genomic_DNA"/>
</dbReference>